<dbReference type="InterPro" id="IPR036388">
    <property type="entry name" value="WH-like_DNA-bd_sf"/>
</dbReference>
<feature type="domain" description="HTH gntR-type" evidence="6">
    <location>
        <begin position="12"/>
        <end position="80"/>
    </location>
</feature>
<sequence>MEKYLIKFKEDESKYVQIAKHIKRLIDKGKILNEEKLPPIRNFAKALEVNNVTIVNAYKKLQDEGYARQKMGSGTYAKKKENTLSFKREYSHTFKRLNSKTMKEIIDFAGETASSSYFPVEDFKKVLNDVIDRDGAEALTYQEALGNEGLRNIIYESFWDENIDFNDILIVSGAQQGIDIVSKALVNINDDVIVEKPTYGGALSVFNGRRANIYEIPMEKDGIDLWELEKILMKNNVKVLYTMSYFQNPTGGTYSLEKKLRILELAKIYDFYIVEDDYLSELIFDKDITYKSFKSLDKNDRVIYIKSFSKIFLPGIRIGYMISPRNFRESIQNCKVNTDIATSSLMQRALSLYIEEGFWKKHIDFLNKEYSERYNYMEQYLKEKFKDKVDFLSPGGGLNFFIHLNDSVRMDSTELFYRARDKKVLITPGVIFYKNFRDGLRYFRIGYSQTSIEKIKEGLDILYDLMEE</sequence>
<dbReference type="Pfam" id="PF00155">
    <property type="entry name" value="Aminotran_1_2"/>
    <property type="match status" value="1"/>
</dbReference>
<dbReference type="Gene3D" id="3.90.1150.10">
    <property type="entry name" value="Aspartate Aminotransferase, domain 1"/>
    <property type="match status" value="1"/>
</dbReference>
<dbReference type="Pfam" id="PF00392">
    <property type="entry name" value="GntR"/>
    <property type="match status" value="1"/>
</dbReference>
<dbReference type="InterPro" id="IPR000524">
    <property type="entry name" value="Tscrpt_reg_HTH_GntR"/>
</dbReference>
<evidence type="ECO:0000259" key="6">
    <source>
        <dbReference type="PROSITE" id="PS50949"/>
    </source>
</evidence>
<dbReference type="InterPro" id="IPR051446">
    <property type="entry name" value="HTH_trans_reg/aminotransferase"/>
</dbReference>
<evidence type="ECO:0000256" key="5">
    <source>
        <dbReference type="ARBA" id="ARBA00023163"/>
    </source>
</evidence>
<dbReference type="GO" id="GO:0003824">
    <property type="term" value="F:catalytic activity"/>
    <property type="evidence" value="ECO:0007669"/>
    <property type="project" value="UniProtKB-ARBA"/>
</dbReference>
<dbReference type="InterPro" id="IPR015422">
    <property type="entry name" value="PyrdxlP-dep_Trfase_small"/>
</dbReference>
<dbReference type="SUPFAM" id="SSF53383">
    <property type="entry name" value="PLP-dependent transferases"/>
    <property type="match status" value="1"/>
</dbReference>
<dbReference type="RefSeq" id="WP_074845856.1">
    <property type="nucleotide sequence ID" value="NZ_CABMJC010000025.1"/>
</dbReference>
<dbReference type="Gene3D" id="1.10.10.10">
    <property type="entry name" value="Winged helix-like DNA-binding domain superfamily/Winged helix DNA-binding domain"/>
    <property type="match status" value="1"/>
</dbReference>
<keyword evidence="4" id="KW-0238">DNA-binding</keyword>
<evidence type="ECO:0000256" key="1">
    <source>
        <dbReference type="ARBA" id="ARBA00005384"/>
    </source>
</evidence>
<dbReference type="CDD" id="cd00609">
    <property type="entry name" value="AAT_like"/>
    <property type="match status" value="1"/>
</dbReference>
<dbReference type="Proteomes" id="UP000182135">
    <property type="component" value="Unassembled WGS sequence"/>
</dbReference>
<dbReference type="eggNOG" id="COG1167">
    <property type="taxonomic scope" value="Bacteria"/>
</dbReference>
<organism evidence="7 8">
    <name type="scientific">Clostridium cadaveris</name>
    <dbReference type="NCBI Taxonomy" id="1529"/>
    <lineage>
        <taxon>Bacteria</taxon>
        <taxon>Bacillati</taxon>
        <taxon>Bacillota</taxon>
        <taxon>Clostridia</taxon>
        <taxon>Eubacteriales</taxon>
        <taxon>Clostridiaceae</taxon>
        <taxon>Clostridium</taxon>
    </lineage>
</organism>
<dbReference type="InterPro" id="IPR036390">
    <property type="entry name" value="WH_DNA-bd_sf"/>
</dbReference>
<dbReference type="InterPro" id="IPR015424">
    <property type="entry name" value="PyrdxlP-dep_Trfase"/>
</dbReference>
<evidence type="ECO:0000256" key="2">
    <source>
        <dbReference type="ARBA" id="ARBA00022898"/>
    </source>
</evidence>
<evidence type="ECO:0000313" key="7">
    <source>
        <dbReference type="EMBL" id="SFF93820.1"/>
    </source>
</evidence>
<dbReference type="PANTHER" id="PTHR46577:SF1">
    <property type="entry name" value="HTH-TYPE TRANSCRIPTIONAL REGULATORY PROTEIN GABR"/>
    <property type="match status" value="1"/>
</dbReference>
<keyword evidence="5" id="KW-0804">Transcription</keyword>
<comment type="similarity">
    <text evidence="1">In the C-terminal section; belongs to the class-I pyridoxal-phosphate-dependent aminotransferase family.</text>
</comment>
<accession>A0A1I2MSE2</accession>
<keyword evidence="8" id="KW-1185">Reference proteome</keyword>
<dbReference type="STRING" id="1529.SAMN04487885_11650"/>
<dbReference type="OrthoDB" id="163333at2"/>
<dbReference type="PANTHER" id="PTHR46577">
    <property type="entry name" value="HTH-TYPE TRANSCRIPTIONAL REGULATORY PROTEIN GABR"/>
    <property type="match status" value="1"/>
</dbReference>
<keyword evidence="3" id="KW-0805">Transcription regulation</keyword>
<protein>
    <submittedName>
        <fullName evidence="7">Transcriptional regulator, GntR family</fullName>
    </submittedName>
</protein>
<dbReference type="InterPro" id="IPR004839">
    <property type="entry name" value="Aminotransferase_I/II_large"/>
</dbReference>
<name>A0A1I2MSE2_9CLOT</name>
<dbReference type="AlphaFoldDB" id="A0A1I2MSE2"/>
<evidence type="ECO:0000256" key="4">
    <source>
        <dbReference type="ARBA" id="ARBA00023125"/>
    </source>
</evidence>
<proteinExistence type="inferred from homology"/>
<dbReference type="InterPro" id="IPR015421">
    <property type="entry name" value="PyrdxlP-dep_Trfase_major"/>
</dbReference>
<dbReference type="PROSITE" id="PS50949">
    <property type="entry name" value="HTH_GNTR"/>
    <property type="match status" value="1"/>
</dbReference>
<dbReference type="SUPFAM" id="SSF46785">
    <property type="entry name" value="Winged helix' DNA-binding domain"/>
    <property type="match status" value="1"/>
</dbReference>
<evidence type="ECO:0000313" key="8">
    <source>
        <dbReference type="Proteomes" id="UP000182135"/>
    </source>
</evidence>
<dbReference type="CDD" id="cd07377">
    <property type="entry name" value="WHTH_GntR"/>
    <property type="match status" value="1"/>
</dbReference>
<dbReference type="Gene3D" id="3.40.640.10">
    <property type="entry name" value="Type I PLP-dependent aspartate aminotransferase-like (Major domain)"/>
    <property type="match status" value="1"/>
</dbReference>
<evidence type="ECO:0000256" key="3">
    <source>
        <dbReference type="ARBA" id="ARBA00023015"/>
    </source>
</evidence>
<keyword evidence="2" id="KW-0663">Pyridoxal phosphate</keyword>
<reference evidence="7 8" key="1">
    <citation type="submission" date="2016-10" db="EMBL/GenBank/DDBJ databases">
        <authorList>
            <person name="de Groot N.N."/>
        </authorList>
    </citation>
    <scope>NUCLEOTIDE SEQUENCE [LARGE SCALE GENOMIC DNA]</scope>
    <source>
        <strain evidence="7 8">NLAE-zl-G419</strain>
    </source>
</reference>
<dbReference type="EMBL" id="FOOE01000016">
    <property type="protein sequence ID" value="SFF93820.1"/>
    <property type="molecule type" value="Genomic_DNA"/>
</dbReference>
<dbReference type="GO" id="GO:0030170">
    <property type="term" value="F:pyridoxal phosphate binding"/>
    <property type="evidence" value="ECO:0007669"/>
    <property type="project" value="InterPro"/>
</dbReference>
<dbReference type="GO" id="GO:0003677">
    <property type="term" value="F:DNA binding"/>
    <property type="evidence" value="ECO:0007669"/>
    <property type="project" value="UniProtKB-KW"/>
</dbReference>
<dbReference type="GO" id="GO:0003700">
    <property type="term" value="F:DNA-binding transcription factor activity"/>
    <property type="evidence" value="ECO:0007669"/>
    <property type="project" value="InterPro"/>
</dbReference>
<dbReference type="SMART" id="SM00345">
    <property type="entry name" value="HTH_GNTR"/>
    <property type="match status" value="1"/>
</dbReference>
<gene>
    <name evidence="7" type="ORF">SAMN04487885_11650</name>
</gene>